<feature type="compositionally biased region" description="Polar residues" evidence="1">
    <location>
        <begin position="1"/>
        <end position="13"/>
    </location>
</feature>
<keyword evidence="3" id="KW-1185">Reference proteome</keyword>
<dbReference type="OrthoDB" id="2442602at2759"/>
<dbReference type="RefSeq" id="XP_043010888.1">
    <property type="nucleotide sequence ID" value="XM_043152801.1"/>
</dbReference>
<sequence length="190" mass="21517">MDHSGVSQVGSRPSKSKDKEKNRSVGTGSGTRYKEKFQALREKYELVTQAQQLRQKELEVATGRMKGLQEEIDMLLDAFIEMAHASPVLRIDEPPPAQPTREEYAARRRSLSSTRDQTPHRNSEPSLFVQHPLGSHTAPPPLPQANYTNGTTNGKRKRRRITEDDADTEEEARRGSNMAFITEIINPHER</sequence>
<evidence type="ECO:0000313" key="3">
    <source>
        <dbReference type="Proteomes" id="UP001049176"/>
    </source>
</evidence>
<protein>
    <submittedName>
        <fullName evidence="2">Uncharacterized protein</fullName>
    </submittedName>
</protein>
<dbReference type="EMBL" id="CM032184">
    <property type="protein sequence ID" value="KAG7094418.1"/>
    <property type="molecule type" value="Genomic_DNA"/>
</dbReference>
<gene>
    <name evidence="2" type="ORF">E1B28_008018</name>
</gene>
<dbReference type="AlphaFoldDB" id="A0A9P7S3C3"/>
<evidence type="ECO:0000256" key="1">
    <source>
        <dbReference type="SAM" id="MobiDB-lite"/>
    </source>
</evidence>
<dbReference type="KEGG" id="more:E1B28_008018"/>
<organism evidence="2 3">
    <name type="scientific">Marasmius oreades</name>
    <name type="common">fairy-ring Marasmius</name>
    <dbReference type="NCBI Taxonomy" id="181124"/>
    <lineage>
        <taxon>Eukaryota</taxon>
        <taxon>Fungi</taxon>
        <taxon>Dikarya</taxon>
        <taxon>Basidiomycota</taxon>
        <taxon>Agaricomycotina</taxon>
        <taxon>Agaricomycetes</taxon>
        <taxon>Agaricomycetidae</taxon>
        <taxon>Agaricales</taxon>
        <taxon>Marasmiineae</taxon>
        <taxon>Marasmiaceae</taxon>
        <taxon>Marasmius</taxon>
    </lineage>
</organism>
<feature type="region of interest" description="Disordered" evidence="1">
    <location>
        <begin position="87"/>
        <end position="190"/>
    </location>
</feature>
<accession>A0A9P7S3C3</accession>
<reference evidence="2" key="1">
    <citation type="journal article" date="2021" name="Genome Biol. Evol.">
        <title>The assembled and annotated genome of the fairy-ring fungus Marasmius oreades.</title>
        <authorList>
            <person name="Hiltunen M."/>
            <person name="Ament-Velasquez S.L."/>
            <person name="Johannesson H."/>
        </authorList>
    </citation>
    <scope>NUCLEOTIDE SEQUENCE</scope>
    <source>
        <strain evidence="2">03SP1</strain>
    </source>
</reference>
<name>A0A9P7S3C3_9AGAR</name>
<dbReference type="Proteomes" id="UP001049176">
    <property type="component" value="Chromosome 4"/>
</dbReference>
<comment type="caution">
    <text evidence="2">The sequence shown here is derived from an EMBL/GenBank/DDBJ whole genome shotgun (WGS) entry which is preliminary data.</text>
</comment>
<evidence type="ECO:0000313" key="2">
    <source>
        <dbReference type="EMBL" id="KAG7094418.1"/>
    </source>
</evidence>
<proteinExistence type="predicted"/>
<feature type="region of interest" description="Disordered" evidence="1">
    <location>
        <begin position="1"/>
        <end position="34"/>
    </location>
</feature>
<dbReference type="GeneID" id="66077094"/>